<evidence type="ECO:0000313" key="2">
    <source>
        <dbReference type="EMBL" id="GGY94604.1"/>
    </source>
</evidence>
<gene>
    <name evidence="2" type="ORF">GCM10010365_11670</name>
</gene>
<evidence type="ECO:0000313" key="3">
    <source>
        <dbReference type="Proteomes" id="UP000622166"/>
    </source>
</evidence>
<organism evidence="2 3">
    <name type="scientific">Streptomyces poonensis</name>
    <dbReference type="NCBI Taxonomy" id="68255"/>
    <lineage>
        <taxon>Bacteria</taxon>
        <taxon>Bacillati</taxon>
        <taxon>Actinomycetota</taxon>
        <taxon>Actinomycetes</taxon>
        <taxon>Kitasatosporales</taxon>
        <taxon>Streptomycetaceae</taxon>
        <taxon>Streptomyces</taxon>
    </lineage>
</organism>
<reference evidence="2" key="1">
    <citation type="journal article" date="2014" name="Int. J. Syst. Evol. Microbiol.">
        <title>Complete genome sequence of Corynebacterium casei LMG S-19264T (=DSM 44701T), isolated from a smear-ripened cheese.</title>
        <authorList>
            <consortium name="US DOE Joint Genome Institute (JGI-PGF)"/>
            <person name="Walter F."/>
            <person name="Albersmeier A."/>
            <person name="Kalinowski J."/>
            <person name="Ruckert C."/>
        </authorList>
    </citation>
    <scope>NUCLEOTIDE SEQUENCE</scope>
    <source>
        <strain evidence="2">JCM 4815</strain>
    </source>
</reference>
<reference evidence="2" key="2">
    <citation type="submission" date="2020-09" db="EMBL/GenBank/DDBJ databases">
        <authorList>
            <person name="Sun Q."/>
            <person name="Ohkuma M."/>
        </authorList>
    </citation>
    <scope>NUCLEOTIDE SEQUENCE</scope>
    <source>
        <strain evidence="2">JCM 4815</strain>
    </source>
</reference>
<name>A0A918UDX3_9ACTN</name>
<keyword evidence="3" id="KW-1185">Reference proteome</keyword>
<dbReference type="AlphaFoldDB" id="A0A918UDX3"/>
<dbReference type="EMBL" id="BMVW01000001">
    <property type="protein sequence ID" value="GGY94604.1"/>
    <property type="molecule type" value="Genomic_DNA"/>
</dbReference>
<comment type="caution">
    <text evidence="2">The sequence shown here is derived from an EMBL/GenBank/DDBJ whole genome shotgun (WGS) entry which is preliminary data.</text>
</comment>
<feature type="region of interest" description="Disordered" evidence="1">
    <location>
        <begin position="49"/>
        <end position="90"/>
    </location>
</feature>
<evidence type="ECO:0000256" key="1">
    <source>
        <dbReference type="SAM" id="MobiDB-lite"/>
    </source>
</evidence>
<sequence>MIPILSSMVDVESPQQALRAYSSAKEYACGILCDARGGESNRREHVLAHLGERRPSPGSGIASRATPGRFGLGTTRISPKVPEQTSDSGL</sequence>
<proteinExistence type="predicted"/>
<accession>A0A918UDX3</accession>
<protein>
    <submittedName>
        <fullName evidence="2">Uncharacterized protein</fullName>
    </submittedName>
</protein>
<dbReference type="Proteomes" id="UP000622166">
    <property type="component" value="Unassembled WGS sequence"/>
</dbReference>